<protein>
    <submittedName>
        <fullName evidence="2">Uncharacterized protein</fullName>
    </submittedName>
</protein>
<evidence type="ECO:0000313" key="2">
    <source>
        <dbReference type="EMBL" id="EFN78817.1"/>
    </source>
</evidence>
<gene>
    <name evidence="2" type="ORF">EAI_04307</name>
</gene>
<proteinExistence type="predicted"/>
<keyword evidence="3" id="KW-1185">Reference proteome</keyword>
<name>E2BZQ5_HARSA</name>
<feature type="region of interest" description="Disordered" evidence="1">
    <location>
        <begin position="1"/>
        <end position="64"/>
    </location>
</feature>
<dbReference type="AlphaFoldDB" id="E2BZQ5"/>
<dbReference type="Proteomes" id="UP000008237">
    <property type="component" value="Unassembled WGS sequence"/>
</dbReference>
<sequence>MDISCRGEPPKSGTRRGCGARASLRVDNAPSRRPPTPIRIGDPDSGIPKRHTSEQFGSSESFYGHRRLNLEQEISYEREAEKI</sequence>
<dbReference type="InParanoid" id="E2BZQ5"/>
<organism evidence="3">
    <name type="scientific">Harpegnathos saltator</name>
    <name type="common">Jerdon's jumping ant</name>
    <dbReference type="NCBI Taxonomy" id="610380"/>
    <lineage>
        <taxon>Eukaryota</taxon>
        <taxon>Metazoa</taxon>
        <taxon>Ecdysozoa</taxon>
        <taxon>Arthropoda</taxon>
        <taxon>Hexapoda</taxon>
        <taxon>Insecta</taxon>
        <taxon>Pterygota</taxon>
        <taxon>Neoptera</taxon>
        <taxon>Endopterygota</taxon>
        <taxon>Hymenoptera</taxon>
        <taxon>Apocrita</taxon>
        <taxon>Aculeata</taxon>
        <taxon>Formicoidea</taxon>
        <taxon>Formicidae</taxon>
        <taxon>Ponerinae</taxon>
        <taxon>Ponerini</taxon>
        <taxon>Harpegnathos</taxon>
    </lineage>
</organism>
<evidence type="ECO:0000256" key="1">
    <source>
        <dbReference type="SAM" id="MobiDB-lite"/>
    </source>
</evidence>
<dbReference type="EMBL" id="GL451657">
    <property type="protein sequence ID" value="EFN78817.1"/>
    <property type="molecule type" value="Genomic_DNA"/>
</dbReference>
<accession>E2BZQ5</accession>
<evidence type="ECO:0000313" key="3">
    <source>
        <dbReference type="Proteomes" id="UP000008237"/>
    </source>
</evidence>
<reference evidence="2 3" key="1">
    <citation type="journal article" date="2010" name="Science">
        <title>Genomic comparison of the ants Camponotus floridanus and Harpegnathos saltator.</title>
        <authorList>
            <person name="Bonasio R."/>
            <person name="Zhang G."/>
            <person name="Ye C."/>
            <person name="Mutti N.S."/>
            <person name="Fang X."/>
            <person name="Qin N."/>
            <person name="Donahue G."/>
            <person name="Yang P."/>
            <person name="Li Q."/>
            <person name="Li C."/>
            <person name="Zhang P."/>
            <person name="Huang Z."/>
            <person name="Berger S.L."/>
            <person name="Reinberg D."/>
            <person name="Wang J."/>
            <person name="Liebig J."/>
        </authorList>
    </citation>
    <scope>NUCLEOTIDE SEQUENCE [LARGE SCALE GENOMIC DNA]</scope>
    <source>
        <strain evidence="2 3">R22 G/1</strain>
    </source>
</reference>